<protein>
    <recommendedName>
        <fullName evidence="4">ANK_REP_REGION domain-containing protein</fullName>
    </recommendedName>
</protein>
<dbReference type="AlphaFoldDB" id="A0ABD2Q5X8"/>
<evidence type="ECO:0000313" key="3">
    <source>
        <dbReference type="Proteomes" id="UP001626550"/>
    </source>
</evidence>
<reference evidence="2 3" key="1">
    <citation type="submission" date="2024-11" db="EMBL/GenBank/DDBJ databases">
        <title>Adaptive evolution of stress response genes in parasites aligns with host niche diversity.</title>
        <authorList>
            <person name="Hahn C."/>
            <person name="Resl P."/>
        </authorList>
    </citation>
    <scope>NUCLEOTIDE SEQUENCE [LARGE SCALE GENOMIC DNA]</scope>
    <source>
        <strain evidence="2">EGGRZ-B1_66</strain>
        <tissue evidence="2">Body</tissue>
    </source>
</reference>
<evidence type="ECO:0000313" key="2">
    <source>
        <dbReference type="EMBL" id="KAL3313596.1"/>
    </source>
</evidence>
<accession>A0ABD2Q5X8</accession>
<dbReference type="Proteomes" id="UP001626550">
    <property type="component" value="Unassembled WGS sequence"/>
</dbReference>
<evidence type="ECO:0008006" key="4">
    <source>
        <dbReference type="Google" id="ProtNLM"/>
    </source>
</evidence>
<evidence type="ECO:0000256" key="1">
    <source>
        <dbReference type="SAM" id="MobiDB-lite"/>
    </source>
</evidence>
<sequence>MLQTPHGKTALDLAYGAGRSKVLIDILPTEQMLTLLQRIDDVVPRDVRKLYQETNILPGNPFADLINNADKKRSSVAGISARPYTQSSVNMIPDSPTGSEIHQNRQRLGYSMIRRAVGSQQSVRTPFRKQSRSASHQDICPWDKPSLHKEDPPSAESIQMLNIWRKILLNDDVELLDTLRDSMIWRNNVVEGPVVTIKRTTGSSSTSQVRRKSSTRNVKNVDDFESAQGISQSHMVELFNDCYENGIGVYSHVQATYGSVIKQRGLRMLLRSLTGMQSFKHLTTSNGVIIFRPMYLTILFLAVLCGRFRIAEALLRMRQSELESFANMAEGIAVDVLSQVYLKDNTIKKAVCRDFLNVPLRSFGEVSIVDLCATAKCTALLSLPCCQRVLDQRWEGVLSYLPGSFRFISRFCPLFGLIHLEERARKERTKALLDCIAATATHTINSPPIGPHRRDSDRDPSLYLLRDRRSVITGQFSPRLNINLFSLNYSQAITYRIKPHFVQPTSFYYLAVTREHLFHSCLHANDQKAKVVLNSTA</sequence>
<name>A0ABD2Q5X8_9PLAT</name>
<comment type="caution">
    <text evidence="2">The sequence shown here is derived from an EMBL/GenBank/DDBJ whole genome shotgun (WGS) entry which is preliminary data.</text>
</comment>
<organism evidence="2 3">
    <name type="scientific">Cichlidogyrus casuarinus</name>
    <dbReference type="NCBI Taxonomy" id="1844966"/>
    <lineage>
        <taxon>Eukaryota</taxon>
        <taxon>Metazoa</taxon>
        <taxon>Spiralia</taxon>
        <taxon>Lophotrochozoa</taxon>
        <taxon>Platyhelminthes</taxon>
        <taxon>Monogenea</taxon>
        <taxon>Monopisthocotylea</taxon>
        <taxon>Dactylogyridea</taxon>
        <taxon>Ancyrocephalidae</taxon>
        <taxon>Cichlidogyrus</taxon>
    </lineage>
</organism>
<feature type="region of interest" description="Disordered" evidence="1">
    <location>
        <begin position="121"/>
        <end position="153"/>
    </location>
</feature>
<proteinExistence type="predicted"/>
<gene>
    <name evidence="2" type="ORF">Ciccas_007802</name>
</gene>
<dbReference type="EMBL" id="JBJKFK010001257">
    <property type="protein sequence ID" value="KAL3313596.1"/>
    <property type="molecule type" value="Genomic_DNA"/>
</dbReference>
<keyword evidence="3" id="KW-1185">Reference proteome</keyword>